<proteinExistence type="predicted"/>
<dbReference type="NCBIfam" id="TIGR02548">
    <property type="entry name" value="casB_cse2"/>
    <property type="match status" value="1"/>
</dbReference>
<evidence type="ECO:0000313" key="1">
    <source>
        <dbReference type="EMBL" id="KDR35324.1"/>
    </source>
</evidence>
<evidence type="ECO:0000313" key="2">
    <source>
        <dbReference type="Proteomes" id="UP000027439"/>
    </source>
</evidence>
<name>A0A069P5Z5_9BURK</name>
<gene>
    <name evidence="1" type="ORF">BG57_29275</name>
</gene>
<dbReference type="AlphaFoldDB" id="A0A069P5Z5"/>
<organism evidence="1 2">
    <name type="scientific">Caballeronia grimmiae</name>
    <dbReference type="NCBI Taxonomy" id="1071679"/>
    <lineage>
        <taxon>Bacteria</taxon>
        <taxon>Pseudomonadati</taxon>
        <taxon>Pseudomonadota</taxon>
        <taxon>Betaproteobacteria</taxon>
        <taxon>Burkholderiales</taxon>
        <taxon>Burkholderiaceae</taxon>
        <taxon>Caballeronia</taxon>
    </lineage>
</organism>
<dbReference type="STRING" id="1071679.BG57_29275"/>
<dbReference type="EMBL" id="JFHE01000007">
    <property type="protein sequence ID" value="KDR35324.1"/>
    <property type="molecule type" value="Genomic_DNA"/>
</dbReference>
<comment type="caution">
    <text evidence="1">The sequence shown here is derived from an EMBL/GenBank/DDBJ whole genome shotgun (WGS) entry which is preliminary data.</text>
</comment>
<dbReference type="InterPro" id="IPR013382">
    <property type="entry name" value="CRISPR-assoc_prot_Cse2"/>
</dbReference>
<reference evidence="1 2" key="1">
    <citation type="submission" date="2014-03" db="EMBL/GenBank/DDBJ databases">
        <title>Draft Genome Sequences of Four Burkholderia Strains.</title>
        <authorList>
            <person name="Liu X.Y."/>
            <person name="Li C.X."/>
            <person name="Xu J.H."/>
        </authorList>
    </citation>
    <scope>NUCLEOTIDE SEQUENCE [LARGE SCALE GENOMIC DNA]</scope>
    <source>
        <strain evidence="1 2">R27</strain>
    </source>
</reference>
<protein>
    <submittedName>
        <fullName evidence="1">CRISPR-associated protein Cse2</fullName>
    </submittedName>
</protein>
<dbReference type="InterPro" id="IPR038287">
    <property type="entry name" value="Cse2_sf"/>
</dbReference>
<dbReference type="eggNOG" id="ENOG5030Z3J">
    <property type="taxonomic scope" value="Bacteria"/>
</dbReference>
<dbReference type="Gene3D" id="1.10.520.40">
    <property type="entry name" value="CRISPR-associated protein Cse2"/>
    <property type="match status" value="1"/>
</dbReference>
<dbReference type="Pfam" id="PF09485">
    <property type="entry name" value="CRISPR_Cse2"/>
    <property type="match status" value="1"/>
</dbReference>
<dbReference type="Proteomes" id="UP000027439">
    <property type="component" value="Unassembled WGS sequence"/>
</dbReference>
<sequence length="175" mass="19478">MQAIAAFLKDAREGVKASKQDYVALKRLNPDAQTLTAAQVAAIMQVAARAKLNCANWTYDEWRRWAFIAYGIALAGHDRGNGARSSLGRQLFSAGVKEARLNRLLDARGAAFFQILRRVLRLMNSQNVAPNWAQLGRLVLNEGARDARRQRIAEKMRLDIAYGFFSAGESAPRTE</sequence>
<accession>A0A069P5Z5</accession>